<organism evidence="1 2">
    <name type="scientific">Macrophomina phaseolina (strain MS6)</name>
    <name type="common">Charcoal rot fungus</name>
    <dbReference type="NCBI Taxonomy" id="1126212"/>
    <lineage>
        <taxon>Eukaryota</taxon>
        <taxon>Fungi</taxon>
        <taxon>Dikarya</taxon>
        <taxon>Ascomycota</taxon>
        <taxon>Pezizomycotina</taxon>
        <taxon>Dothideomycetes</taxon>
        <taxon>Dothideomycetes incertae sedis</taxon>
        <taxon>Botryosphaeriales</taxon>
        <taxon>Botryosphaeriaceae</taxon>
        <taxon>Macrophomina</taxon>
    </lineage>
</organism>
<evidence type="ECO:0000313" key="1">
    <source>
        <dbReference type="EMBL" id="EKG21865.1"/>
    </source>
</evidence>
<dbReference type="STRING" id="1126212.K2SZ20"/>
<dbReference type="HOGENOM" id="CLU_1865475_0_0_1"/>
<name>K2SZ20_MACPH</name>
<dbReference type="Proteomes" id="UP000007129">
    <property type="component" value="Unassembled WGS sequence"/>
</dbReference>
<dbReference type="EMBL" id="AHHD01000035">
    <property type="protein sequence ID" value="EKG21865.1"/>
    <property type="molecule type" value="Genomic_DNA"/>
</dbReference>
<comment type="caution">
    <text evidence="1">The sequence shown here is derived from an EMBL/GenBank/DDBJ whole genome shotgun (WGS) entry which is preliminary data.</text>
</comment>
<protein>
    <submittedName>
        <fullName evidence="1">Uncharacterized protein</fullName>
    </submittedName>
</protein>
<dbReference type="VEuPathDB" id="FungiDB:MPH_00785"/>
<sequence>MRLNLIEQQQPDDTFYHRQFWFCGIKITGNGHAGLEFPRCLGAVLAAQPFTVLICEDVYFQGRCDFVIREFGFCQRLSADWVNRISSIQPGKDSVCGIYATNNCTGLADQMVWPGSSDLVGSKFNDFSSSLRCWKSA</sequence>
<accession>K2SZ20</accession>
<evidence type="ECO:0000313" key="2">
    <source>
        <dbReference type="Proteomes" id="UP000007129"/>
    </source>
</evidence>
<gene>
    <name evidence="1" type="ORF">MPH_00785</name>
</gene>
<dbReference type="Gene3D" id="2.60.20.10">
    <property type="entry name" value="Crystallins"/>
    <property type="match status" value="1"/>
</dbReference>
<dbReference type="AlphaFoldDB" id="K2SZ20"/>
<proteinExistence type="predicted"/>
<reference evidence="1 2" key="1">
    <citation type="journal article" date="2012" name="BMC Genomics">
        <title>Tools to kill: Genome of one of the most destructive plant pathogenic fungi Macrophomina phaseolina.</title>
        <authorList>
            <person name="Islam M.S."/>
            <person name="Haque M.S."/>
            <person name="Islam M.M."/>
            <person name="Emdad E.M."/>
            <person name="Halim A."/>
            <person name="Hossen Q.M.M."/>
            <person name="Hossain M.Z."/>
            <person name="Ahmed B."/>
            <person name="Rahim S."/>
            <person name="Rahman M.S."/>
            <person name="Alam M.M."/>
            <person name="Hou S."/>
            <person name="Wan X."/>
            <person name="Saito J.A."/>
            <person name="Alam M."/>
        </authorList>
    </citation>
    <scope>NUCLEOTIDE SEQUENCE [LARGE SCALE GENOMIC DNA]</scope>
    <source>
        <strain evidence="1 2">MS6</strain>
    </source>
</reference>
<dbReference type="InParanoid" id="K2SZ20"/>
<dbReference type="OrthoDB" id="2910287at2759"/>